<evidence type="ECO:0000256" key="5">
    <source>
        <dbReference type="ARBA" id="ARBA00022670"/>
    </source>
</evidence>
<feature type="transmembrane region" description="Helical" evidence="13">
    <location>
        <begin position="53"/>
        <end position="71"/>
    </location>
</feature>
<dbReference type="GO" id="GO:0046872">
    <property type="term" value="F:metal ion binding"/>
    <property type="evidence" value="ECO:0007669"/>
    <property type="project" value="UniProtKB-KW"/>
</dbReference>
<comment type="caution">
    <text evidence="15">The sequence shown here is derived from an EMBL/GenBank/DDBJ whole genome shotgun (WGS) entry which is preliminary data.</text>
</comment>
<dbReference type="EMBL" id="PFEB01000017">
    <property type="protein sequence ID" value="PJE61000.1"/>
    <property type="molecule type" value="Genomic_DNA"/>
</dbReference>
<evidence type="ECO:0000256" key="9">
    <source>
        <dbReference type="ARBA" id="ARBA00022833"/>
    </source>
</evidence>
<dbReference type="AlphaFoldDB" id="A0A2M8KM76"/>
<evidence type="ECO:0000313" key="15">
    <source>
        <dbReference type="EMBL" id="PJE61000.1"/>
    </source>
</evidence>
<dbReference type="PANTHER" id="PTHR35864">
    <property type="entry name" value="ZINC METALLOPROTEASE MJ0611-RELATED"/>
    <property type="match status" value="1"/>
</dbReference>
<dbReference type="GO" id="GO:0005886">
    <property type="term" value="C:plasma membrane"/>
    <property type="evidence" value="ECO:0007669"/>
    <property type="project" value="UniProtKB-SubCell"/>
</dbReference>
<feature type="domain" description="Peptidase M50" evidence="14">
    <location>
        <begin position="15"/>
        <end position="112"/>
    </location>
</feature>
<feature type="domain" description="Peptidase M50" evidence="14">
    <location>
        <begin position="132"/>
        <end position="170"/>
    </location>
</feature>
<comment type="similarity">
    <text evidence="3">Belongs to the peptidase M50B family.</text>
</comment>
<dbReference type="PANTHER" id="PTHR35864:SF1">
    <property type="entry name" value="ZINC METALLOPROTEASE YWHC-RELATED"/>
    <property type="match status" value="1"/>
</dbReference>
<evidence type="ECO:0000256" key="4">
    <source>
        <dbReference type="ARBA" id="ARBA00022475"/>
    </source>
</evidence>
<proteinExistence type="inferred from homology"/>
<evidence type="ECO:0000256" key="7">
    <source>
        <dbReference type="ARBA" id="ARBA00022723"/>
    </source>
</evidence>
<evidence type="ECO:0000256" key="13">
    <source>
        <dbReference type="SAM" id="Phobius"/>
    </source>
</evidence>
<keyword evidence="9" id="KW-0862">Zinc</keyword>
<evidence type="ECO:0000256" key="2">
    <source>
        <dbReference type="ARBA" id="ARBA00004651"/>
    </source>
</evidence>
<dbReference type="Pfam" id="PF02163">
    <property type="entry name" value="Peptidase_M50"/>
    <property type="match status" value="2"/>
</dbReference>
<evidence type="ECO:0000256" key="1">
    <source>
        <dbReference type="ARBA" id="ARBA00001947"/>
    </source>
</evidence>
<dbReference type="GO" id="GO:0006508">
    <property type="term" value="P:proteolysis"/>
    <property type="evidence" value="ECO:0007669"/>
    <property type="project" value="UniProtKB-KW"/>
</dbReference>
<name>A0A2M8KM76_9BACT</name>
<keyword evidence="5 15" id="KW-0645">Protease</keyword>
<protein>
    <submittedName>
        <fullName evidence="15">Site-2 protease family protein</fullName>
    </submittedName>
</protein>
<gene>
    <name evidence="15" type="ORF">COU86_01365</name>
</gene>
<feature type="transmembrane region" description="Helical" evidence="13">
    <location>
        <begin position="121"/>
        <end position="143"/>
    </location>
</feature>
<evidence type="ECO:0000256" key="10">
    <source>
        <dbReference type="ARBA" id="ARBA00022989"/>
    </source>
</evidence>
<evidence type="ECO:0000256" key="8">
    <source>
        <dbReference type="ARBA" id="ARBA00022801"/>
    </source>
</evidence>
<sequence>MINYLFTSPLLFILYAVALLVAITIHEFSHAWMADYLGDPTPRLAGRLKLNPFVHLDMMGTLFLFFVGFGWGKPVPFDPYNLKNPRKDAALISVAGPMSNLILALLLSLILKLFIFFKLIFLVNIASLIFIPILYLNIILGIFNLLPINPLDGFKIVGGILPEEKAKQWSELERYGIIFLLFLIIPLGQSSMLDMIIRPIISWILHFLIPATIGGNLI</sequence>
<evidence type="ECO:0000256" key="12">
    <source>
        <dbReference type="ARBA" id="ARBA00023136"/>
    </source>
</evidence>
<keyword evidence="7" id="KW-0479">Metal-binding</keyword>
<keyword evidence="6 13" id="KW-0812">Transmembrane</keyword>
<comment type="subcellular location">
    <subcellularLocation>
        <location evidence="2">Cell membrane</location>
        <topology evidence="2">Multi-pass membrane protein</topology>
    </subcellularLocation>
</comment>
<evidence type="ECO:0000256" key="3">
    <source>
        <dbReference type="ARBA" id="ARBA00007931"/>
    </source>
</evidence>
<keyword evidence="12 13" id="KW-0472">Membrane</keyword>
<dbReference type="InterPro" id="IPR044537">
    <property type="entry name" value="Rip2-like"/>
</dbReference>
<keyword evidence="4" id="KW-1003">Cell membrane</keyword>
<feature type="transmembrane region" description="Helical" evidence="13">
    <location>
        <begin position="200"/>
        <end position="217"/>
    </location>
</feature>
<dbReference type="GO" id="GO:0008237">
    <property type="term" value="F:metallopeptidase activity"/>
    <property type="evidence" value="ECO:0007669"/>
    <property type="project" value="UniProtKB-KW"/>
</dbReference>
<feature type="transmembrane region" description="Helical" evidence="13">
    <location>
        <begin position="91"/>
        <end position="114"/>
    </location>
</feature>
<evidence type="ECO:0000256" key="6">
    <source>
        <dbReference type="ARBA" id="ARBA00022692"/>
    </source>
</evidence>
<dbReference type="InterPro" id="IPR052348">
    <property type="entry name" value="Metallopeptidase_M50B"/>
</dbReference>
<comment type="cofactor">
    <cofactor evidence="1">
        <name>Zn(2+)</name>
        <dbReference type="ChEBI" id="CHEBI:29105"/>
    </cofactor>
</comment>
<feature type="transmembrane region" description="Helical" evidence="13">
    <location>
        <begin position="12"/>
        <end position="32"/>
    </location>
</feature>
<evidence type="ECO:0000256" key="11">
    <source>
        <dbReference type="ARBA" id="ARBA00023049"/>
    </source>
</evidence>
<dbReference type="InterPro" id="IPR008915">
    <property type="entry name" value="Peptidase_M50"/>
</dbReference>
<dbReference type="Proteomes" id="UP000231434">
    <property type="component" value="Unassembled WGS sequence"/>
</dbReference>
<accession>A0A2M8KM76</accession>
<reference evidence="16" key="1">
    <citation type="submission" date="2017-09" db="EMBL/GenBank/DDBJ databases">
        <title>Depth-based differentiation of microbial function through sediment-hosted aquifers and enrichment of novel symbionts in the deep terrestrial subsurface.</title>
        <authorList>
            <person name="Probst A.J."/>
            <person name="Ladd B."/>
            <person name="Jarett J.K."/>
            <person name="Geller-Mcgrath D.E."/>
            <person name="Sieber C.M.K."/>
            <person name="Emerson J.B."/>
            <person name="Anantharaman K."/>
            <person name="Thomas B.C."/>
            <person name="Malmstrom R."/>
            <person name="Stieglmeier M."/>
            <person name="Klingl A."/>
            <person name="Woyke T."/>
            <person name="Ryan C.M."/>
            <person name="Banfield J.F."/>
        </authorList>
    </citation>
    <scope>NUCLEOTIDE SEQUENCE [LARGE SCALE GENOMIC DNA]</scope>
</reference>
<dbReference type="CDD" id="cd06158">
    <property type="entry name" value="S2P-M50_like_1"/>
    <property type="match status" value="1"/>
</dbReference>
<organism evidence="15 16">
    <name type="scientific">Candidatus Roizmanbacteria bacterium CG10_big_fil_rev_8_21_14_0_10_36_26</name>
    <dbReference type="NCBI Taxonomy" id="1974851"/>
    <lineage>
        <taxon>Bacteria</taxon>
        <taxon>Candidatus Roizmaniibacteriota</taxon>
    </lineage>
</organism>
<keyword evidence="8" id="KW-0378">Hydrolase</keyword>
<evidence type="ECO:0000259" key="14">
    <source>
        <dbReference type="Pfam" id="PF02163"/>
    </source>
</evidence>
<evidence type="ECO:0000313" key="16">
    <source>
        <dbReference type="Proteomes" id="UP000231434"/>
    </source>
</evidence>
<keyword evidence="11" id="KW-0482">Metalloprotease</keyword>
<keyword evidence="10 13" id="KW-1133">Transmembrane helix</keyword>